<feature type="transmembrane region" description="Helical" evidence="2">
    <location>
        <begin position="366"/>
        <end position="385"/>
    </location>
</feature>
<feature type="transmembrane region" description="Helical" evidence="2">
    <location>
        <begin position="303"/>
        <end position="322"/>
    </location>
</feature>
<feature type="transmembrane region" description="Helical" evidence="2">
    <location>
        <begin position="334"/>
        <end position="354"/>
    </location>
</feature>
<keyword evidence="4" id="KW-1185">Reference proteome</keyword>
<sequence length="423" mass="46836">MAIRCQPLNIILPICMVLFGATVVTTKKLQFQQVVPGLITKPHAFRKPCLQVFMLNLAESLSLIVYLIYKGILHHRSHRKLKDPEKPEGPSEDSTTVANAPLLLNQEDLTQGEPENTPPKPLTCVQKIKSSSVVMLIIRMIVPSILDLGTGIMASFAMVYAAPSLMEVMTCTIILFTPIWGCLFLKKRFSALQIISVIVALGGTILSSCSSFLTKPMTGEIPWLGVVLMLSAQLCSSLQYVIEERLMLKKRYHPLLAIGVEGCIGMVLMVFILILFQNIPGPESGKLENTLDTFVQIRNSNTIVILLVIYTLAAAVFLSSGIQVTRRLSSVHRVLISSCKAGVVWIVHLIMYPVTSHKYGEAWNMASSLMQLFGFLILVTGNIMFQLSTMHRVKKLKQLEMNKKQAEEEAVPSSDPPTTETLV</sequence>
<reference evidence="3 4" key="1">
    <citation type="journal article" date="2022" name="bioRxiv">
        <title>Genomics of Preaxostyla Flagellates Illuminates Evolutionary Transitions and the Path Towards Mitochondrial Loss.</title>
        <authorList>
            <person name="Novak L.V.F."/>
            <person name="Treitli S.C."/>
            <person name="Pyrih J."/>
            <person name="Halakuc P."/>
            <person name="Pipaliya S.V."/>
            <person name="Vacek V."/>
            <person name="Brzon O."/>
            <person name="Soukal P."/>
            <person name="Eme L."/>
            <person name="Dacks J.B."/>
            <person name="Karnkowska A."/>
            <person name="Elias M."/>
            <person name="Hampl V."/>
        </authorList>
    </citation>
    <scope>NUCLEOTIDE SEQUENCE [LARGE SCALE GENOMIC DNA]</scope>
    <source>
        <strain evidence="3">NAU3</strain>
        <tissue evidence="3">Gut</tissue>
    </source>
</reference>
<proteinExistence type="predicted"/>
<evidence type="ECO:0000256" key="2">
    <source>
        <dbReference type="SAM" id="Phobius"/>
    </source>
</evidence>
<feature type="transmembrane region" description="Helical" evidence="2">
    <location>
        <begin position="136"/>
        <end position="159"/>
    </location>
</feature>
<evidence type="ECO:0000313" key="3">
    <source>
        <dbReference type="EMBL" id="KAK2964243.1"/>
    </source>
</evidence>
<feature type="transmembrane region" description="Helical" evidence="2">
    <location>
        <begin position="165"/>
        <end position="185"/>
    </location>
</feature>
<dbReference type="PANTHER" id="PTHR13146">
    <property type="match status" value="1"/>
</dbReference>
<feature type="transmembrane region" description="Helical" evidence="2">
    <location>
        <begin position="221"/>
        <end position="242"/>
    </location>
</feature>
<organism evidence="3 4">
    <name type="scientific">Blattamonas nauphoetae</name>
    <dbReference type="NCBI Taxonomy" id="2049346"/>
    <lineage>
        <taxon>Eukaryota</taxon>
        <taxon>Metamonada</taxon>
        <taxon>Preaxostyla</taxon>
        <taxon>Oxymonadida</taxon>
        <taxon>Blattamonas</taxon>
    </lineage>
</organism>
<dbReference type="InterPro" id="IPR037185">
    <property type="entry name" value="EmrE-like"/>
</dbReference>
<feature type="transmembrane region" description="Helical" evidence="2">
    <location>
        <begin position="254"/>
        <end position="276"/>
    </location>
</feature>
<dbReference type="PANTHER" id="PTHR13146:SF0">
    <property type="entry name" value="SOLUTE CARRIER FAMILY 35 MEMBER F6"/>
    <property type="match status" value="1"/>
</dbReference>
<dbReference type="EMBL" id="JARBJD010000003">
    <property type="protein sequence ID" value="KAK2964243.1"/>
    <property type="molecule type" value="Genomic_DNA"/>
</dbReference>
<protein>
    <submittedName>
        <fullName evidence="3">Solute carrier family 35 member F6</fullName>
    </submittedName>
</protein>
<keyword evidence="2" id="KW-0472">Membrane</keyword>
<keyword evidence="2" id="KW-1133">Transmembrane helix</keyword>
<gene>
    <name evidence="3" type="ORF">BLNAU_774</name>
</gene>
<name>A0ABQ9YKG5_9EUKA</name>
<evidence type="ECO:0000313" key="4">
    <source>
        <dbReference type="Proteomes" id="UP001281761"/>
    </source>
</evidence>
<dbReference type="SUPFAM" id="SSF103481">
    <property type="entry name" value="Multidrug resistance efflux transporter EmrE"/>
    <property type="match status" value="1"/>
</dbReference>
<feature type="transmembrane region" description="Helical" evidence="2">
    <location>
        <begin position="50"/>
        <end position="69"/>
    </location>
</feature>
<keyword evidence="2" id="KW-0812">Transmembrane</keyword>
<comment type="caution">
    <text evidence="3">The sequence shown here is derived from an EMBL/GenBank/DDBJ whole genome shotgun (WGS) entry which is preliminary data.</text>
</comment>
<feature type="transmembrane region" description="Helical" evidence="2">
    <location>
        <begin position="192"/>
        <end position="215"/>
    </location>
</feature>
<dbReference type="Proteomes" id="UP001281761">
    <property type="component" value="Unassembled WGS sequence"/>
</dbReference>
<evidence type="ECO:0000256" key="1">
    <source>
        <dbReference type="SAM" id="MobiDB-lite"/>
    </source>
</evidence>
<accession>A0ABQ9YKG5</accession>
<feature type="region of interest" description="Disordered" evidence="1">
    <location>
        <begin position="404"/>
        <end position="423"/>
    </location>
</feature>